<dbReference type="STRING" id="1912795.BK816_04305"/>
<dbReference type="EMBL" id="CP017812">
    <property type="protein sequence ID" value="AOZ72613.1"/>
    <property type="molecule type" value="Genomic_DNA"/>
</dbReference>
<evidence type="ECO:0000256" key="1">
    <source>
        <dbReference type="SAM" id="Phobius"/>
    </source>
</evidence>
<feature type="domain" description="Prepilin type IV endopeptidase peptidase" evidence="2">
    <location>
        <begin position="77"/>
        <end position="177"/>
    </location>
</feature>
<feature type="transmembrane region" description="Helical" evidence="1">
    <location>
        <begin position="48"/>
        <end position="63"/>
    </location>
</feature>
<dbReference type="GO" id="GO:0016020">
    <property type="term" value="C:membrane"/>
    <property type="evidence" value="ECO:0007669"/>
    <property type="project" value="InterPro"/>
</dbReference>
<organism evidence="3 4">
    <name type="scientific">Boudabousia tangfeifanii</name>
    <dbReference type="NCBI Taxonomy" id="1912795"/>
    <lineage>
        <taxon>Bacteria</taxon>
        <taxon>Bacillati</taxon>
        <taxon>Actinomycetota</taxon>
        <taxon>Actinomycetes</taxon>
        <taxon>Actinomycetales</taxon>
        <taxon>Actinomycetaceae</taxon>
        <taxon>Boudabousia</taxon>
    </lineage>
</organism>
<dbReference type="KEGG" id="avu:BK816_04305"/>
<protein>
    <recommendedName>
        <fullName evidence="2">Prepilin type IV endopeptidase peptidase domain-containing protein</fullName>
    </recommendedName>
</protein>
<evidence type="ECO:0000313" key="4">
    <source>
        <dbReference type="Proteomes" id="UP000176288"/>
    </source>
</evidence>
<feature type="transmembrane region" description="Helical" evidence="1">
    <location>
        <begin position="69"/>
        <end position="86"/>
    </location>
</feature>
<keyword evidence="1" id="KW-0472">Membrane</keyword>
<dbReference type="Gene3D" id="1.20.120.1220">
    <property type="match status" value="1"/>
</dbReference>
<dbReference type="RefSeq" id="WP_071164079.1">
    <property type="nucleotide sequence ID" value="NZ_CP017812.1"/>
</dbReference>
<name>A0A1D9MKA7_9ACTO</name>
<keyword evidence="1" id="KW-0812">Transmembrane</keyword>
<feature type="transmembrane region" description="Helical" evidence="1">
    <location>
        <begin position="196"/>
        <end position="215"/>
    </location>
</feature>
<accession>A0A1D9MKA7</accession>
<dbReference type="InterPro" id="IPR000045">
    <property type="entry name" value="Prepilin_IV_endopep_pep"/>
</dbReference>
<dbReference type="Pfam" id="PF01478">
    <property type="entry name" value="Peptidase_A24"/>
    <property type="match status" value="1"/>
</dbReference>
<dbReference type="GO" id="GO:0004190">
    <property type="term" value="F:aspartic-type endopeptidase activity"/>
    <property type="evidence" value="ECO:0007669"/>
    <property type="project" value="InterPro"/>
</dbReference>
<feature type="transmembrane region" description="Helical" evidence="1">
    <location>
        <begin position="153"/>
        <end position="184"/>
    </location>
</feature>
<proteinExistence type="predicted"/>
<reference evidence="3 4" key="1">
    <citation type="submission" date="2016-10" db="EMBL/GenBank/DDBJ databases">
        <title>Actinomyces aegypiusis sp. nov., isolated from the Aegypius monachus in Qinghai Tibet Plateau China.</title>
        <authorList>
            <person name="Wang Y."/>
        </authorList>
    </citation>
    <scope>NUCLEOTIDE SEQUENCE [LARGE SCALE GENOMIC DNA]</scope>
    <source>
        <strain evidence="3 4">VUL4_3</strain>
    </source>
</reference>
<dbReference type="OrthoDB" id="2087435at2"/>
<gene>
    <name evidence="3" type="ORF">BK816_04305</name>
</gene>
<dbReference type="AlphaFoldDB" id="A0A1D9MKA7"/>
<sequence>MSDVALTFPNWLAITLSAIFILANLAGAWLITLTVAPAYTAPTHDRRWIYLSPIFSIGLAAPFLYDPLAYALCVGVLAWLAPAIMIDSATHKLPNLLTVGTSVAAVLGSILLAIYHWDGTIFFSSLLIAAFATIVLVMMYQMGFGLGAGDVKLFPALVMCASSTGTALTFFLALAIFPGFYALALLMLGNDRHKRIAYGPWMALALCLALWINAFI</sequence>
<feature type="transmembrane region" description="Helical" evidence="1">
    <location>
        <begin position="12"/>
        <end position="36"/>
    </location>
</feature>
<dbReference type="Proteomes" id="UP000176288">
    <property type="component" value="Chromosome"/>
</dbReference>
<feature type="transmembrane region" description="Helical" evidence="1">
    <location>
        <begin position="93"/>
        <end position="115"/>
    </location>
</feature>
<evidence type="ECO:0000259" key="2">
    <source>
        <dbReference type="Pfam" id="PF01478"/>
    </source>
</evidence>
<feature type="transmembrane region" description="Helical" evidence="1">
    <location>
        <begin position="121"/>
        <end position="141"/>
    </location>
</feature>
<keyword evidence="1" id="KW-1133">Transmembrane helix</keyword>
<keyword evidence="4" id="KW-1185">Reference proteome</keyword>
<evidence type="ECO:0000313" key="3">
    <source>
        <dbReference type="EMBL" id="AOZ72613.1"/>
    </source>
</evidence>